<dbReference type="AlphaFoldDB" id="A0AAD9ZAP7"/>
<comment type="caution">
    <text evidence="1">The sequence shown here is derived from an EMBL/GenBank/DDBJ whole genome shotgun (WGS) entry which is preliminary data.</text>
</comment>
<proteinExistence type="predicted"/>
<organism evidence="1 2">
    <name type="scientific">Lepraria neglecta</name>
    <dbReference type="NCBI Taxonomy" id="209136"/>
    <lineage>
        <taxon>Eukaryota</taxon>
        <taxon>Fungi</taxon>
        <taxon>Dikarya</taxon>
        <taxon>Ascomycota</taxon>
        <taxon>Pezizomycotina</taxon>
        <taxon>Lecanoromycetes</taxon>
        <taxon>OSLEUM clade</taxon>
        <taxon>Lecanoromycetidae</taxon>
        <taxon>Lecanorales</taxon>
        <taxon>Lecanorineae</taxon>
        <taxon>Stereocaulaceae</taxon>
        <taxon>Lepraria</taxon>
    </lineage>
</organism>
<evidence type="ECO:0008006" key="3">
    <source>
        <dbReference type="Google" id="ProtNLM"/>
    </source>
</evidence>
<dbReference type="EMBL" id="JASNWA010000006">
    <property type="protein sequence ID" value="KAK3174203.1"/>
    <property type="molecule type" value="Genomic_DNA"/>
</dbReference>
<reference evidence="1" key="1">
    <citation type="submission" date="2022-11" db="EMBL/GenBank/DDBJ databases">
        <title>Chromosomal genome sequence assembly and mating type (MAT) locus characterization of the leprose asexual lichenized fungus Lepraria neglecta (Nyl.) Erichsen.</title>
        <authorList>
            <person name="Allen J.L."/>
            <person name="Pfeffer B."/>
        </authorList>
    </citation>
    <scope>NUCLEOTIDE SEQUENCE</scope>
    <source>
        <strain evidence="1">Allen 5258</strain>
    </source>
</reference>
<dbReference type="Proteomes" id="UP001276659">
    <property type="component" value="Unassembled WGS sequence"/>
</dbReference>
<evidence type="ECO:0000313" key="1">
    <source>
        <dbReference type="EMBL" id="KAK3174203.1"/>
    </source>
</evidence>
<accession>A0AAD9ZAP7</accession>
<sequence length="367" mass="40355">MAEKHNFVVSERQLKHQLYKKWDIKKNIKGRDLAILSSLLEEWQEAGDDAKVPYHGHDIEQPRIERARKRRKMPSSRVSRALPSSVDIGMIPEQTFQMDPQSYPVILNGFSRLAGEPAAIVPLLGGHGPVMGLQIASRTADDINPGWKASLSNNGPEKEYSSLCKTRTLEESFGVHAPSGYRTFCDLASANAGLVNADMNMDQGMELDQFTVNSTNQTMTGIILSDNAVGWSMCLDISPHIQPMDGSADTMLRASPRVKSQPLRVGLEDTISPLQLTCGNALGNIGTSSQLGSSPNRLTMSPILAEGTDYETLVLPLQQLRRHLSTPGKSDILCKDQKTSFQGSNQAGLVDIINCEWLRTEVEDLLQ</sequence>
<evidence type="ECO:0000313" key="2">
    <source>
        <dbReference type="Proteomes" id="UP001276659"/>
    </source>
</evidence>
<keyword evidence="2" id="KW-1185">Reference proteome</keyword>
<name>A0AAD9ZAP7_9LECA</name>
<gene>
    <name evidence="1" type="ORF">OEA41_001447</name>
</gene>
<protein>
    <recommendedName>
        <fullName evidence="3">Clr5 domain-containing protein</fullName>
    </recommendedName>
</protein>